<evidence type="ECO:0008006" key="4">
    <source>
        <dbReference type="Google" id="ProtNLM"/>
    </source>
</evidence>
<reference evidence="2 3" key="1">
    <citation type="submission" date="2016-11" db="EMBL/GenBank/DDBJ databases">
        <authorList>
            <person name="Jaros S."/>
            <person name="Januszkiewicz K."/>
            <person name="Wedrychowicz H."/>
        </authorList>
    </citation>
    <scope>NUCLEOTIDE SEQUENCE [LARGE SCALE GENOMIC DNA]</scope>
    <source>
        <strain evidence="2 3">DSM 19436</strain>
    </source>
</reference>
<feature type="transmembrane region" description="Helical" evidence="1">
    <location>
        <begin position="138"/>
        <end position="159"/>
    </location>
</feature>
<dbReference type="OrthoDB" id="193051at2"/>
<keyword evidence="1" id="KW-0472">Membrane</keyword>
<dbReference type="EMBL" id="FQUP01000004">
    <property type="protein sequence ID" value="SHG38055.1"/>
    <property type="molecule type" value="Genomic_DNA"/>
</dbReference>
<evidence type="ECO:0000313" key="3">
    <source>
        <dbReference type="Proteomes" id="UP000184485"/>
    </source>
</evidence>
<gene>
    <name evidence="2" type="ORF">SAMN02745157_4164</name>
</gene>
<dbReference type="Pfam" id="PF11157">
    <property type="entry name" value="DUF2937"/>
    <property type="match status" value="1"/>
</dbReference>
<dbReference type="InterPro" id="IPR022584">
    <property type="entry name" value="DUF2937"/>
</dbReference>
<evidence type="ECO:0000256" key="1">
    <source>
        <dbReference type="SAM" id="Phobius"/>
    </source>
</evidence>
<protein>
    <recommendedName>
        <fullName evidence="4">DUF2937 family protein</fullName>
    </recommendedName>
</protein>
<keyword evidence="3" id="KW-1185">Reference proteome</keyword>
<evidence type="ECO:0000313" key="2">
    <source>
        <dbReference type="EMBL" id="SHG38055.1"/>
    </source>
</evidence>
<dbReference type="RefSeq" id="WP_073056700.1">
    <property type="nucleotide sequence ID" value="NZ_FQUP01000004.1"/>
</dbReference>
<keyword evidence="1" id="KW-0812">Transmembrane</keyword>
<dbReference type="AlphaFoldDB" id="A0A1M5JCF9"/>
<dbReference type="Proteomes" id="UP000184485">
    <property type="component" value="Unassembled WGS sequence"/>
</dbReference>
<sequence length="172" mass="18605">MIGRTALLAAAVFGGVIASQAPEFAQQYRQRLGGAVDELRRVVADFDRDAATVGLDRERAIASLLGDDTRLVQLRGASTAASVERYERLTAQQAAFEASGPLGRVEAVLRAPDRDLVDATWDSYEPAVPTTTAGAVTAALGFVVVYIIAACCRLATVPFRRRRRIRDRRETA</sequence>
<organism evidence="2 3">
    <name type="scientific">Kaistia soli DSM 19436</name>
    <dbReference type="NCBI Taxonomy" id="1122133"/>
    <lineage>
        <taxon>Bacteria</taxon>
        <taxon>Pseudomonadati</taxon>
        <taxon>Pseudomonadota</taxon>
        <taxon>Alphaproteobacteria</taxon>
        <taxon>Hyphomicrobiales</taxon>
        <taxon>Kaistiaceae</taxon>
        <taxon>Kaistia</taxon>
    </lineage>
</organism>
<proteinExistence type="predicted"/>
<name>A0A1M5JCF9_9HYPH</name>
<keyword evidence="1" id="KW-1133">Transmembrane helix</keyword>
<accession>A0A1M5JCF9</accession>